<evidence type="ECO:0000313" key="3">
    <source>
        <dbReference type="EMBL" id="EAW29851.1"/>
    </source>
</evidence>
<keyword evidence="4" id="KW-1185">Reference proteome</keyword>
<evidence type="ECO:0000259" key="2">
    <source>
        <dbReference type="Pfam" id="PF00561"/>
    </source>
</evidence>
<dbReference type="InterPro" id="IPR029058">
    <property type="entry name" value="AB_hydrolase_fold"/>
</dbReference>
<dbReference type="SUPFAM" id="SSF53474">
    <property type="entry name" value="alpha/beta-Hydrolases"/>
    <property type="match status" value="1"/>
</dbReference>
<evidence type="ECO:0000256" key="1">
    <source>
        <dbReference type="ARBA" id="ARBA00022801"/>
    </source>
</evidence>
<sequence>MLGQTTLVALLVVLTNCCMVLIVQADNQFSKKQTVAVENAPIDDVTFRYIKTNGITMRIAEMGDTGPLILMAHGWPESWYSWRHQIRFLAAAGYRVVAPDMRGYGKTDAPLDVNSYDITTLAGDMIGVLDALGEEQATMVGHDWGAIVAAYSTLLYPERFSSLIIMSVPHQGRGASPPIPALKARFRNDFFYMLYHNEAGGIAEAEYDRDPRALLSRLYLSPDSLRQEPTVTNPLRSAGGWIPRLGAAVNLPDWLQQRDLDYLVAQYQASGFRGGLNYYRNLDRNWEITATLVDAKIEVPTLFIAGEKDGVIAGATKDMLRASMKTAIPNLHDIILVPGVGHWIQQEAPDETNQAMIKFLEAL</sequence>
<dbReference type="GO" id="GO:0016787">
    <property type="term" value="F:hydrolase activity"/>
    <property type="evidence" value="ECO:0007669"/>
    <property type="project" value="UniProtKB-KW"/>
</dbReference>
<reference evidence="3 4" key="1">
    <citation type="journal article" date="2010" name="J. Bacteriol.">
        <title>Genome sequence of the oligotrophic marine Gammaproteobacterium HTCC2143, isolated from the Oregon Coast.</title>
        <authorList>
            <person name="Oh H.M."/>
            <person name="Kang I."/>
            <person name="Ferriera S."/>
            <person name="Giovannoni S.J."/>
            <person name="Cho J.C."/>
        </authorList>
    </citation>
    <scope>NUCLEOTIDE SEQUENCE [LARGE SCALE GENOMIC DNA]</scope>
    <source>
        <strain evidence="3 4">HTCC2143</strain>
    </source>
</reference>
<dbReference type="PRINTS" id="PR00111">
    <property type="entry name" value="ABHYDROLASE"/>
</dbReference>
<evidence type="ECO:0000313" key="4">
    <source>
        <dbReference type="Proteomes" id="UP000004931"/>
    </source>
</evidence>
<protein>
    <submittedName>
        <fullName evidence="3">Epoxide hydrolase</fullName>
    </submittedName>
</protein>
<dbReference type="InterPro" id="IPR000639">
    <property type="entry name" value="Epox_hydrolase-like"/>
</dbReference>
<gene>
    <name evidence="3" type="ORF">GP2143_12184</name>
</gene>
<dbReference type="Pfam" id="PF00561">
    <property type="entry name" value="Abhydrolase_1"/>
    <property type="match status" value="1"/>
</dbReference>
<organism evidence="3 4">
    <name type="scientific">marine gamma proteobacterium HTCC2143</name>
    <dbReference type="NCBI Taxonomy" id="247633"/>
    <lineage>
        <taxon>Bacteria</taxon>
        <taxon>Pseudomonadati</taxon>
        <taxon>Pseudomonadota</taxon>
        <taxon>Gammaproteobacteria</taxon>
        <taxon>Cellvibrionales</taxon>
        <taxon>Spongiibacteraceae</taxon>
        <taxon>BD1-7 clade</taxon>
    </lineage>
</organism>
<name>A0YH83_9GAMM</name>
<dbReference type="ESTHER" id="9gamm-a0yh83">
    <property type="family name" value="Epoxide_hydrolase"/>
</dbReference>
<comment type="caution">
    <text evidence="3">The sequence shown here is derived from an EMBL/GenBank/DDBJ whole genome shotgun (WGS) entry which is preliminary data.</text>
</comment>
<dbReference type="AlphaFoldDB" id="A0YH83"/>
<dbReference type="InterPro" id="IPR000073">
    <property type="entry name" value="AB_hydrolase_1"/>
</dbReference>
<keyword evidence="1 3" id="KW-0378">Hydrolase</keyword>
<dbReference type="EMBL" id="AAVT01000014">
    <property type="protein sequence ID" value="EAW29851.1"/>
    <property type="molecule type" value="Genomic_DNA"/>
</dbReference>
<dbReference type="PRINTS" id="PR00412">
    <property type="entry name" value="EPOXHYDRLASE"/>
</dbReference>
<dbReference type="eggNOG" id="COG0596">
    <property type="taxonomic scope" value="Bacteria"/>
</dbReference>
<dbReference type="Proteomes" id="UP000004931">
    <property type="component" value="Unassembled WGS sequence"/>
</dbReference>
<accession>A0YH83</accession>
<proteinExistence type="predicted"/>
<dbReference type="STRING" id="247633.GP2143_12184"/>
<dbReference type="PANTHER" id="PTHR43329">
    <property type="entry name" value="EPOXIDE HYDROLASE"/>
    <property type="match status" value="1"/>
</dbReference>
<feature type="domain" description="AB hydrolase-1" evidence="2">
    <location>
        <begin position="67"/>
        <end position="348"/>
    </location>
</feature>
<dbReference type="Gene3D" id="3.40.50.1820">
    <property type="entry name" value="alpha/beta hydrolase"/>
    <property type="match status" value="1"/>
</dbReference>